<feature type="domain" description="Zn(2)-C6 fungal-type" evidence="3">
    <location>
        <begin position="94"/>
        <end position="125"/>
    </location>
</feature>
<dbReference type="CDD" id="cd00067">
    <property type="entry name" value="GAL4"/>
    <property type="match status" value="1"/>
</dbReference>
<keyword evidence="1" id="KW-0539">Nucleus</keyword>
<dbReference type="PANTHER" id="PTHR31668">
    <property type="entry name" value="GLUCOSE TRANSPORT TRANSCRIPTION REGULATOR RGT1-RELATED-RELATED"/>
    <property type="match status" value="1"/>
</dbReference>
<reference evidence="4 5" key="1">
    <citation type="submission" date="2021-06" db="EMBL/GenBank/DDBJ databases">
        <authorList>
            <person name="Kallberg Y."/>
            <person name="Tangrot J."/>
            <person name="Rosling A."/>
        </authorList>
    </citation>
    <scope>NUCLEOTIDE SEQUENCE [LARGE SCALE GENOMIC DNA]</scope>
    <source>
        <strain evidence="4 5">120-4 pot B 10/14</strain>
    </source>
</reference>
<evidence type="ECO:0000313" key="5">
    <source>
        <dbReference type="Proteomes" id="UP000789901"/>
    </source>
</evidence>
<evidence type="ECO:0000259" key="3">
    <source>
        <dbReference type="PROSITE" id="PS50048"/>
    </source>
</evidence>
<accession>A0ABN7UCY9</accession>
<organism evidence="4 5">
    <name type="scientific">Gigaspora margarita</name>
    <dbReference type="NCBI Taxonomy" id="4874"/>
    <lineage>
        <taxon>Eukaryota</taxon>
        <taxon>Fungi</taxon>
        <taxon>Fungi incertae sedis</taxon>
        <taxon>Mucoromycota</taxon>
        <taxon>Glomeromycotina</taxon>
        <taxon>Glomeromycetes</taxon>
        <taxon>Diversisporales</taxon>
        <taxon>Gigasporaceae</taxon>
        <taxon>Gigaspora</taxon>
    </lineage>
</organism>
<evidence type="ECO:0000256" key="2">
    <source>
        <dbReference type="SAM" id="MobiDB-lite"/>
    </source>
</evidence>
<dbReference type="InterPro" id="IPR036864">
    <property type="entry name" value="Zn2-C6_fun-type_DNA-bd_sf"/>
</dbReference>
<protein>
    <submittedName>
        <fullName evidence="4">24538_t:CDS:1</fullName>
    </submittedName>
</protein>
<dbReference type="PROSITE" id="PS50048">
    <property type="entry name" value="ZN2_CY6_FUNGAL_2"/>
    <property type="match status" value="1"/>
</dbReference>
<dbReference type="EMBL" id="CAJVQB010002197">
    <property type="protein sequence ID" value="CAG8565842.1"/>
    <property type="molecule type" value="Genomic_DNA"/>
</dbReference>
<dbReference type="InterPro" id="IPR050797">
    <property type="entry name" value="Carb_Metab_Trans_Reg"/>
</dbReference>
<keyword evidence="5" id="KW-1185">Reference proteome</keyword>
<dbReference type="InterPro" id="IPR001138">
    <property type="entry name" value="Zn2Cys6_DnaBD"/>
</dbReference>
<name>A0ABN7UCY9_GIGMA</name>
<dbReference type="SMART" id="SM00066">
    <property type="entry name" value="GAL4"/>
    <property type="match status" value="1"/>
</dbReference>
<dbReference type="SUPFAM" id="SSF57701">
    <property type="entry name" value="Zn2/Cys6 DNA-binding domain"/>
    <property type="match status" value="1"/>
</dbReference>
<dbReference type="Proteomes" id="UP000789901">
    <property type="component" value="Unassembled WGS sequence"/>
</dbReference>
<proteinExistence type="predicted"/>
<gene>
    <name evidence="4" type="ORF">GMARGA_LOCUS5241</name>
</gene>
<evidence type="ECO:0000313" key="4">
    <source>
        <dbReference type="EMBL" id="CAG8565842.1"/>
    </source>
</evidence>
<dbReference type="Gene3D" id="4.10.240.10">
    <property type="entry name" value="Zn(2)-C6 fungal-type DNA-binding domain"/>
    <property type="match status" value="1"/>
</dbReference>
<comment type="caution">
    <text evidence="4">The sequence shown here is derived from an EMBL/GenBank/DDBJ whole genome shotgun (WGS) entry which is preliminary data.</text>
</comment>
<dbReference type="Pfam" id="PF00172">
    <property type="entry name" value="Zn_clus"/>
    <property type="match status" value="1"/>
</dbReference>
<feature type="region of interest" description="Disordered" evidence="2">
    <location>
        <begin position="55"/>
        <end position="75"/>
    </location>
</feature>
<evidence type="ECO:0000256" key="1">
    <source>
        <dbReference type="ARBA" id="ARBA00023242"/>
    </source>
</evidence>
<sequence>MNFHRTYQFTADRSSVGLQLPLDLDSVTTSVDNEFNDIVSSVVTAPTLLQDLSQQSSFTKPSAPPTLDNNSLVKPNGIRFSKPSRTIKIKNSQACSHCQKSKVKCNYLDNSPCERCAERGLKCTFYPPQKRGPKPGKKNKSDTQNLADFRKLNRDFTQKAHKLGFNVHTRIVTYPYNINLNTQIPNQDTTLLEENLTMIIPEPTIHPPPLPILSPINCENSNNLISILDDQRFFMNNEIESNPIFTPSYLSSHQN</sequence>